<reference evidence="1" key="1">
    <citation type="submission" date="2021-08" db="EMBL/GenBank/DDBJ databases">
        <title>The first chromosome-level gecko genome reveals the dynamic sex chromosomes of Neotropical dwarf geckos (Sphaerodactylidae: Sphaerodactylus).</title>
        <authorList>
            <person name="Pinto B.J."/>
            <person name="Keating S.E."/>
            <person name="Gamble T."/>
        </authorList>
    </citation>
    <scope>NUCLEOTIDE SEQUENCE</scope>
    <source>
        <strain evidence="1">TG3544</strain>
    </source>
</reference>
<keyword evidence="2" id="KW-1185">Reference proteome</keyword>
<evidence type="ECO:0000313" key="2">
    <source>
        <dbReference type="Proteomes" id="UP000827872"/>
    </source>
</evidence>
<dbReference type="EMBL" id="CM037624">
    <property type="protein sequence ID" value="KAH8011101.1"/>
    <property type="molecule type" value="Genomic_DNA"/>
</dbReference>
<comment type="caution">
    <text evidence="1">The sequence shown here is derived from an EMBL/GenBank/DDBJ whole genome shotgun (WGS) entry which is preliminary data.</text>
</comment>
<proteinExistence type="predicted"/>
<gene>
    <name evidence="1" type="ORF">K3G42_018616</name>
</gene>
<sequence length="111" mass="12027">MALESSVPTAIPPPPLPAHSPDLVKASVKHTVAKERSSFLPAPNGIFWALSWRATNPYAKRRGSGATATAKSQQQQQQPPPPPSLLEGCENKAVRLPQRQNDILRSSLARE</sequence>
<name>A0ACB8FWH7_9SAUR</name>
<evidence type="ECO:0000313" key="1">
    <source>
        <dbReference type="EMBL" id="KAH8011101.1"/>
    </source>
</evidence>
<organism evidence="1 2">
    <name type="scientific">Sphaerodactylus townsendi</name>
    <dbReference type="NCBI Taxonomy" id="933632"/>
    <lineage>
        <taxon>Eukaryota</taxon>
        <taxon>Metazoa</taxon>
        <taxon>Chordata</taxon>
        <taxon>Craniata</taxon>
        <taxon>Vertebrata</taxon>
        <taxon>Euteleostomi</taxon>
        <taxon>Lepidosauria</taxon>
        <taxon>Squamata</taxon>
        <taxon>Bifurcata</taxon>
        <taxon>Gekkota</taxon>
        <taxon>Sphaerodactylidae</taxon>
        <taxon>Sphaerodactylus</taxon>
    </lineage>
</organism>
<accession>A0ACB8FWH7</accession>
<dbReference type="Proteomes" id="UP000827872">
    <property type="component" value="Linkage Group LG11"/>
</dbReference>
<protein>
    <submittedName>
        <fullName evidence="1">Uncharacterized protein</fullName>
    </submittedName>
</protein>